<accession>A0A5Q4C2J8</accession>
<sequence length="197" mass="21508">MAARPGLHAQFDWTGGGLSSVSNFCPSCTYLKTLIGKARYGAEWGIPIMTAASPGGGRAKGQSQEEEASLCRGCCRFSIPDPSSFLLGPPLSPPPICSRGYLLCVRGIAHQWVFPGGNRWLRGLWVGVGKDVEAAWPSIFNSSGDFFRAPCHRLTVIIIAGQSHRTHQSKPNGTLFCSRTSSCRRWPAFWRSARKRP</sequence>
<keyword evidence="2" id="KW-1185">Reference proteome</keyword>
<proteinExistence type="predicted"/>
<comment type="caution">
    <text evidence="1">The sequence shown here is derived from an EMBL/GenBank/DDBJ whole genome shotgun (WGS) entry which is preliminary data.</text>
</comment>
<dbReference type="Proteomes" id="UP000326340">
    <property type="component" value="Unassembled WGS sequence"/>
</dbReference>
<gene>
    <name evidence="1" type="ORF">CSHISOI_02215</name>
</gene>
<dbReference type="AlphaFoldDB" id="A0A5Q4C2J8"/>
<evidence type="ECO:0000313" key="1">
    <source>
        <dbReference type="EMBL" id="TQN73261.1"/>
    </source>
</evidence>
<dbReference type="EMBL" id="PUHP01000108">
    <property type="protein sequence ID" value="TQN73261.1"/>
    <property type="molecule type" value="Genomic_DNA"/>
</dbReference>
<organism evidence="1 2">
    <name type="scientific">Colletotrichum shisoi</name>
    <dbReference type="NCBI Taxonomy" id="2078593"/>
    <lineage>
        <taxon>Eukaryota</taxon>
        <taxon>Fungi</taxon>
        <taxon>Dikarya</taxon>
        <taxon>Ascomycota</taxon>
        <taxon>Pezizomycotina</taxon>
        <taxon>Sordariomycetes</taxon>
        <taxon>Hypocreomycetidae</taxon>
        <taxon>Glomerellales</taxon>
        <taxon>Glomerellaceae</taxon>
        <taxon>Colletotrichum</taxon>
        <taxon>Colletotrichum destructivum species complex</taxon>
    </lineage>
</organism>
<evidence type="ECO:0000313" key="2">
    <source>
        <dbReference type="Proteomes" id="UP000326340"/>
    </source>
</evidence>
<name>A0A5Q4C2J8_9PEZI</name>
<dbReference type="OrthoDB" id="10600293at2759"/>
<reference evidence="1 2" key="1">
    <citation type="journal article" date="2019" name="Sci. Rep.">
        <title>Colletotrichum shisoi sp. nov., an anthracnose pathogen of Perilla frutescens in Japan: molecular phylogenetic, morphological and genomic evidence.</title>
        <authorList>
            <person name="Gan P."/>
            <person name="Tsushima A."/>
            <person name="Hiroyama R."/>
            <person name="Narusaka M."/>
            <person name="Takano Y."/>
            <person name="Narusaka Y."/>
            <person name="Kawaradani M."/>
            <person name="Damm U."/>
            <person name="Shirasu K."/>
        </authorList>
    </citation>
    <scope>NUCLEOTIDE SEQUENCE [LARGE SCALE GENOMIC DNA]</scope>
    <source>
        <strain evidence="1 2">PG-2018a</strain>
    </source>
</reference>
<protein>
    <submittedName>
        <fullName evidence="1">Uncharacterized protein</fullName>
    </submittedName>
</protein>